<reference evidence="3 4" key="1">
    <citation type="journal article" date="2014" name="PLoS Genet.">
        <title>Phylogenetically driven sequencing of extremely halophilic archaea reveals strategies for static and dynamic osmo-response.</title>
        <authorList>
            <person name="Becker E.A."/>
            <person name="Seitzer P.M."/>
            <person name="Tritt A."/>
            <person name="Larsen D."/>
            <person name="Krusor M."/>
            <person name="Yao A.I."/>
            <person name="Wu D."/>
            <person name="Madern D."/>
            <person name="Eisen J.A."/>
            <person name="Darling A.E."/>
            <person name="Facciotti M.T."/>
        </authorList>
    </citation>
    <scope>NUCLEOTIDE SEQUENCE [LARGE SCALE GENOMIC DNA]</scope>
    <source>
        <strain evidence="3 4">JCM 14848</strain>
    </source>
</reference>
<dbReference type="InParanoid" id="M0DBK1"/>
<feature type="region of interest" description="Disordered" evidence="1">
    <location>
        <begin position="97"/>
        <end position="119"/>
    </location>
</feature>
<proteinExistence type="predicted"/>
<accession>M0DBK1</accession>
<gene>
    <name evidence="3" type="ORF">C474_06195</name>
</gene>
<keyword evidence="2" id="KW-1133">Transmembrane helix</keyword>
<comment type="caution">
    <text evidence="3">The sequence shown here is derived from an EMBL/GenBank/DDBJ whole genome shotgun (WGS) entry which is preliminary data.</text>
</comment>
<organism evidence="3 4">
    <name type="scientific">Halogeometricum pallidum JCM 14848</name>
    <dbReference type="NCBI Taxonomy" id="1227487"/>
    <lineage>
        <taxon>Archaea</taxon>
        <taxon>Methanobacteriati</taxon>
        <taxon>Methanobacteriota</taxon>
        <taxon>Stenosarchaea group</taxon>
        <taxon>Halobacteria</taxon>
        <taxon>Halobacteriales</taxon>
        <taxon>Haloferacaceae</taxon>
        <taxon>Halogeometricum</taxon>
    </lineage>
</organism>
<keyword evidence="2" id="KW-0472">Membrane</keyword>
<name>M0DBK1_HALPD</name>
<feature type="compositionally biased region" description="Polar residues" evidence="1">
    <location>
        <begin position="99"/>
        <end position="119"/>
    </location>
</feature>
<sequence length="119" mass="11683">MRAGSPVRNALLAVTYLSILPVAIAFLPATLALVVGFNVCGAADRLDALPGVGKGGVVAAAVGAAFGFALLAALDVVLPDGGETTQREIAGAAVFESPEISSSEGDAATGTESGLETRA</sequence>
<evidence type="ECO:0000313" key="3">
    <source>
        <dbReference type="EMBL" id="ELZ32841.1"/>
    </source>
</evidence>
<feature type="transmembrane region" description="Helical" evidence="2">
    <location>
        <begin position="57"/>
        <end position="78"/>
    </location>
</feature>
<protein>
    <submittedName>
        <fullName evidence="3">Uncharacterized protein</fullName>
    </submittedName>
</protein>
<dbReference type="AlphaFoldDB" id="M0DBK1"/>
<keyword evidence="2" id="KW-0812">Transmembrane</keyword>
<evidence type="ECO:0000256" key="1">
    <source>
        <dbReference type="SAM" id="MobiDB-lite"/>
    </source>
</evidence>
<dbReference type="EMBL" id="AOIV01000010">
    <property type="protein sequence ID" value="ELZ32841.1"/>
    <property type="molecule type" value="Genomic_DNA"/>
</dbReference>
<keyword evidence="4" id="KW-1185">Reference proteome</keyword>
<dbReference type="Proteomes" id="UP000011513">
    <property type="component" value="Unassembled WGS sequence"/>
</dbReference>
<evidence type="ECO:0000256" key="2">
    <source>
        <dbReference type="SAM" id="Phobius"/>
    </source>
</evidence>
<feature type="transmembrane region" description="Helical" evidence="2">
    <location>
        <begin position="12"/>
        <end position="37"/>
    </location>
</feature>
<evidence type="ECO:0000313" key="4">
    <source>
        <dbReference type="Proteomes" id="UP000011513"/>
    </source>
</evidence>